<organism evidence="2 3">
    <name type="scientific">Sporolituus thermophilus DSM 23256</name>
    <dbReference type="NCBI Taxonomy" id="1123285"/>
    <lineage>
        <taxon>Bacteria</taxon>
        <taxon>Bacillati</taxon>
        <taxon>Bacillota</taxon>
        <taxon>Negativicutes</taxon>
        <taxon>Selenomonadales</taxon>
        <taxon>Sporomusaceae</taxon>
        <taxon>Sporolituus</taxon>
    </lineage>
</organism>
<dbReference type="EMBL" id="FNBU01000001">
    <property type="protein sequence ID" value="SDE99194.1"/>
    <property type="molecule type" value="Genomic_DNA"/>
</dbReference>
<name>A0A1G7HFW1_9FIRM</name>
<gene>
    <name evidence="2" type="ORF">SAMN05660235_00023</name>
</gene>
<dbReference type="PANTHER" id="PTHR36558">
    <property type="entry name" value="GLR1098 PROTEIN"/>
    <property type="match status" value="1"/>
</dbReference>
<keyword evidence="2" id="KW-0255">Endonuclease</keyword>
<keyword evidence="3" id="KW-1185">Reference proteome</keyword>
<evidence type="ECO:0000259" key="1">
    <source>
        <dbReference type="Pfam" id="PF05685"/>
    </source>
</evidence>
<dbReference type="SUPFAM" id="SSF52980">
    <property type="entry name" value="Restriction endonuclease-like"/>
    <property type="match status" value="1"/>
</dbReference>
<dbReference type="AlphaFoldDB" id="A0A1G7HFW1"/>
<evidence type="ECO:0000313" key="3">
    <source>
        <dbReference type="Proteomes" id="UP000243333"/>
    </source>
</evidence>
<dbReference type="OrthoDB" id="9798254at2"/>
<proteinExistence type="predicted"/>
<dbReference type="InterPro" id="IPR008538">
    <property type="entry name" value="Uma2"/>
</dbReference>
<dbReference type="PANTHER" id="PTHR36558:SF1">
    <property type="entry name" value="RESTRICTION ENDONUCLEASE DOMAIN-CONTAINING PROTEIN-RELATED"/>
    <property type="match status" value="1"/>
</dbReference>
<dbReference type="Proteomes" id="UP000243333">
    <property type="component" value="Unassembled WGS sequence"/>
</dbReference>
<sequence>MAEAASKLDRRYTYRDYLGWQDGERWELIGGAVYNMTPVPSRQHQALVGNIFAALHAYFRDKTCEVYVAPFDVRLPAAGEDPDAASNVVQPDIVVVCDKAKLDDRGCLGAPDLVVEVVSPDTAKKDMAEKLDLYERAGVKEYWIVHPGDQTVMVFCLGDDGKYGRHKMYEKGETLAAAIFPELVIELAEIFA</sequence>
<keyword evidence="2" id="KW-0378">Hydrolase</keyword>
<dbReference type="Gene3D" id="3.90.1570.10">
    <property type="entry name" value="tt1808, chain A"/>
    <property type="match status" value="1"/>
</dbReference>
<dbReference type="RefSeq" id="WP_093686922.1">
    <property type="nucleotide sequence ID" value="NZ_FNBU01000001.1"/>
</dbReference>
<accession>A0A1G7HFW1</accession>
<keyword evidence="2" id="KW-0540">Nuclease</keyword>
<evidence type="ECO:0000313" key="2">
    <source>
        <dbReference type="EMBL" id="SDE99194.1"/>
    </source>
</evidence>
<reference evidence="3" key="1">
    <citation type="submission" date="2016-10" db="EMBL/GenBank/DDBJ databases">
        <authorList>
            <person name="Varghese N."/>
            <person name="Submissions S."/>
        </authorList>
    </citation>
    <scope>NUCLEOTIDE SEQUENCE [LARGE SCALE GENOMIC DNA]</scope>
    <source>
        <strain evidence="3">DSM 23256</strain>
    </source>
</reference>
<feature type="domain" description="Putative restriction endonuclease" evidence="1">
    <location>
        <begin position="16"/>
        <end position="187"/>
    </location>
</feature>
<dbReference type="InterPro" id="IPR012296">
    <property type="entry name" value="Nuclease_put_TT1808"/>
</dbReference>
<dbReference type="Pfam" id="PF05685">
    <property type="entry name" value="Uma2"/>
    <property type="match status" value="1"/>
</dbReference>
<dbReference type="CDD" id="cd06260">
    <property type="entry name" value="DUF820-like"/>
    <property type="match status" value="1"/>
</dbReference>
<dbReference type="STRING" id="1123285.SAMN05660235_00023"/>
<protein>
    <submittedName>
        <fullName evidence="2">Endonuclease, Uma2 family (Restriction endonuclease fold)</fullName>
    </submittedName>
</protein>
<dbReference type="InterPro" id="IPR011335">
    <property type="entry name" value="Restrct_endonuc-II-like"/>
</dbReference>
<dbReference type="GO" id="GO:0004519">
    <property type="term" value="F:endonuclease activity"/>
    <property type="evidence" value="ECO:0007669"/>
    <property type="project" value="UniProtKB-KW"/>
</dbReference>